<gene>
    <name evidence="1" type="ORF">S12H4_42607</name>
</gene>
<sequence length="114" mass="13056">MSSYYISGLVGNPVVAVPESHSPRRVEAVDGPERRADVRMTFRGRRTSPTTPEGALNVVLKYNASYVVTPANGLTVFDRRPDLFRAVYEDSESRVERMRFCHGDFFRRAVYLRR</sequence>
<name>X1VCX3_9ZZZZ</name>
<protein>
    <submittedName>
        <fullName evidence="1">Uncharacterized protein</fullName>
    </submittedName>
</protein>
<feature type="non-terminal residue" evidence="1">
    <location>
        <position position="114"/>
    </location>
</feature>
<evidence type="ECO:0000313" key="1">
    <source>
        <dbReference type="EMBL" id="GAJ15212.1"/>
    </source>
</evidence>
<dbReference type="AlphaFoldDB" id="X1VCX3"/>
<proteinExistence type="predicted"/>
<comment type="caution">
    <text evidence="1">The sequence shown here is derived from an EMBL/GenBank/DDBJ whole genome shotgun (WGS) entry which is preliminary data.</text>
</comment>
<accession>X1VCX3</accession>
<dbReference type="EMBL" id="BARW01026090">
    <property type="protein sequence ID" value="GAJ15212.1"/>
    <property type="molecule type" value="Genomic_DNA"/>
</dbReference>
<reference evidence="1" key="1">
    <citation type="journal article" date="2014" name="Front. Microbiol.">
        <title>High frequency of phylogenetically diverse reductive dehalogenase-homologous genes in deep subseafloor sedimentary metagenomes.</title>
        <authorList>
            <person name="Kawai M."/>
            <person name="Futagami T."/>
            <person name="Toyoda A."/>
            <person name="Takaki Y."/>
            <person name="Nishi S."/>
            <person name="Hori S."/>
            <person name="Arai W."/>
            <person name="Tsubouchi T."/>
            <person name="Morono Y."/>
            <person name="Uchiyama I."/>
            <person name="Ito T."/>
            <person name="Fujiyama A."/>
            <person name="Inagaki F."/>
            <person name="Takami H."/>
        </authorList>
    </citation>
    <scope>NUCLEOTIDE SEQUENCE</scope>
    <source>
        <strain evidence="1">Expedition CK06-06</strain>
    </source>
</reference>
<organism evidence="1">
    <name type="scientific">marine sediment metagenome</name>
    <dbReference type="NCBI Taxonomy" id="412755"/>
    <lineage>
        <taxon>unclassified sequences</taxon>
        <taxon>metagenomes</taxon>
        <taxon>ecological metagenomes</taxon>
    </lineage>
</organism>